<dbReference type="Pfam" id="PF26174">
    <property type="entry name" value="LEA-2_1"/>
    <property type="match status" value="1"/>
</dbReference>
<dbReference type="VEuPathDB" id="FungiDB:C8Q69DRAFT_504069"/>
<feature type="domain" description="Tag1-like fourth Ig-like" evidence="4">
    <location>
        <begin position="603"/>
        <end position="718"/>
    </location>
</feature>
<evidence type="ECO:0008006" key="8">
    <source>
        <dbReference type="Google" id="ProtNLM"/>
    </source>
</evidence>
<dbReference type="InterPro" id="IPR055011">
    <property type="entry name" value="Tag1_C"/>
</dbReference>
<evidence type="ECO:0000256" key="1">
    <source>
        <dbReference type="SAM" id="MobiDB-lite"/>
    </source>
</evidence>
<proteinExistence type="predicted"/>
<feature type="compositionally biased region" description="Low complexity" evidence="1">
    <location>
        <begin position="64"/>
        <end position="74"/>
    </location>
</feature>
<evidence type="ECO:0000259" key="4">
    <source>
        <dbReference type="Pfam" id="PF26150"/>
    </source>
</evidence>
<feature type="transmembrane region" description="Helical" evidence="2">
    <location>
        <begin position="92"/>
        <end position="116"/>
    </location>
</feature>
<dbReference type="STRING" id="264951.A0A443I018"/>
<feature type="region of interest" description="Disordered" evidence="1">
    <location>
        <begin position="1"/>
        <end position="82"/>
    </location>
</feature>
<feature type="compositionally biased region" description="Polar residues" evidence="1">
    <location>
        <begin position="30"/>
        <end position="45"/>
    </location>
</feature>
<dbReference type="Pfam" id="PF22786">
    <property type="entry name" value="Tag1_C"/>
    <property type="match status" value="1"/>
</dbReference>
<name>A0A443I018_BYSSP</name>
<dbReference type="PANTHER" id="PTHR35895:SF3">
    <property type="entry name" value="PRE-RRNA PROCESSING PROTEIN"/>
    <property type="match status" value="1"/>
</dbReference>
<dbReference type="InterPro" id="IPR059065">
    <property type="entry name" value="Ig_Tag1-like_4th"/>
</dbReference>
<dbReference type="AlphaFoldDB" id="A0A443I018"/>
<feature type="domain" description="Tag1-like fifth Ig-like" evidence="5">
    <location>
        <begin position="750"/>
        <end position="860"/>
    </location>
</feature>
<dbReference type="PANTHER" id="PTHR35895">
    <property type="entry name" value="CHROMOSOME 16, WHOLE GENOME SHOTGUN SEQUENCE"/>
    <property type="match status" value="1"/>
</dbReference>
<dbReference type="GO" id="GO:0000329">
    <property type="term" value="C:fungal-type vacuole membrane"/>
    <property type="evidence" value="ECO:0007669"/>
    <property type="project" value="InterPro"/>
</dbReference>
<evidence type="ECO:0000256" key="2">
    <source>
        <dbReference type="SAM" id="Phobius"/>
    </source>
</evidence>
<dbReference type="Pfam" id="PF26150">
    <property type="entry name" value="LEA-2_4"/>
    <property type="match status" value="1"/>
</dbReference>
<dbReference type="RefSeq" id="XP_028487047.1">
    <property type="nucleotide sequence ID" value="XM_028632559.1"/>
</dbReference>
<dbReference type="InterPro" id="IPR046368">
    <property type="entry name" value="Tag1"/>
</dbReference>
<evidence type="ECO:0000313" key="7">
    <source>
        <dbReference type="Proteomes" id="UP000283841"/>
    </source>
</evidence>
<feature type="compositionally biased region" description="Low complexity" evidence="1">
    <location>
        <begin position="16"/>
        <end position="29"/>
    </location>
</feature>
<comment type="caution">
    <text evidence="6">The sequence shown here is derived from an EMBL/GenBank/DDBJ whole genome shotgun (WGS) entry which is preliminary data.</text>
</comment>
<sequence length="873" mass="94399">MTDDDANAPLLDRASRSPSPQRSMRSSRSGHQQQPSPFIPSTESTPLLLHHDDGASRYGSALEARSSPPASRDSSLCRTTDESKAHRRLPTYLAIAVLSATIIAILVLVFVTPAAVKEYAEQAVVFKPTNLSIHSSTADGVRARVQGDFVLDASRVRKKSVRDLGRFGTWVAREVKADESEVQVYLPEYGNVLIGTAYVPSIKANVRNGHVNHIDFLTDLVAGDIAGIRPIANDWLAGRLGQLRFKATAAVTLSSGLLSLGTQVLSDVVTFSGRDLPQFPEFNITKLNVHEAKMPGNKQAMAVDVSATVLNSYPFKLTVPPLGFDILVPNCSPGDPYILVADAITETVHIQPKQPTALDVSGLIHNLPVELTKVCPGQKSSPLDLLVANYIQGLETTIFVRGADSPSDETPTWIVDLMKSVIVPLPFAGHAFDNLIKNFSMTNVHFSLPDPLAEPGSPEAQPKISAFVNVLINLPEQMNFAVDIPRVRANADVFYHGNKLGFLDLKKWQPANATRLEGSDGPPSLLVVFDIKDAPLHVTDEDVFTEAIQALIFGGQPISLKVAADVDAEVKTALGQFLIRKIPAEGKINVKPPYGQSLSDINPRVESLKLLHTTETSVLVQAMVNFTNPTKYAAMIPLADLLLSYNGIGVAHLIMRNVSVVPGSNSGVPLELLWNPFDSNGTDGIAAGRDMLSQYVSGMNTTVTLQSHEGTIPALPQLGRAFSELRLDLQVPRLRLPGAPRDDDDDPDADDGPHFIKDATFHLWTSTAVFTLLSPFAETTVFVTSVDAVAFYNHTEALAKILYQLPFAVPPGESETPRLPVDLNVNDAGLDVLKRALGGTLRMDALAKIGVRMGEYQTVILYKGKGIGAKVRI</sequence>
<keyword evidence="2" id="KW-0472">Membrane</keyword>
<keyword evidence="7" id="KW-1185">Reference proteome</keyword>
<gene>
    <name evidence="6" type="ORF">C8Q69DRAFT_504069</name>
</gene>
<keyword evidence="2" id="KW-1133">Transmembrane helix</keyword>
<protein>
    <recommendedName>
        <fullName evidence="8">Pre-rRNA processing protein</fullName>
    </recommendedName>
</protein>
<reference evidence="6 7" key="1">
    <citation type="journal article" date="2018" name="Front. Microbiol.">
        <title>Genomic and genetic insights into a cosmopolitan fungus, Paecilomyces variotii (Eurotiales).</title>
        <authorList>
            <person name="Urquhart A.S."/>
            <person name="Mondo S.J."/>
            <person name="Makela M.R."/>
            <person name="Hane J.K."/>
            <person name="Wiebenga A."/>
            <person name="He G."/>
            <person name="Mihaltcheva S."/>
            <person name="Pangilinan J."/>
            <person name="Lipzen A."/>
            <person name="Barry K."/>
            <person name="de Vries R.P."/>
            <person name="Grigoriev I.V."/>
            <person name="Idnurm A."/>
        </authorList>
    </citation>
    <scope>NUCLEOTIDE SEQUENCE [LARGE SCALE GENOMIC DNA]</scope>
    <source>
        <strain evidence="6 7">CBS 101075</strain>
    </source>
</reference>
<evidence type="ECO:0000313" key="6">
    <source>
        <dbReference type="EMBL" id="RWQ97402.1"/>
    </source>
</evidence>
<evidence type="ECO:0000259" key="5">
    <source>
        <dbReference type="Pfam" id="PF26153"/>
    </source>
</evidence>
<dbReference type="EMBL" id="RCNU01000002">
    <property type="protein sequence ID" value="RWQ97402.1"/>
    <property type="molecule type" value="Genomic_DNA"/>
</dbReference>
<dbReference type="Pfam" id="PF26153">
    <property type="entry name" value="LEA-2L_5"/>
    <property type="match status" value="1"/>
</dbReference>
<keyword evidence="2" id="KW-0812">Transmembrane</keyword>
<feature type="domain" description="Tag1 C-terminal" evidence="3">
    <location>
        <begin position="478"/>
        <end position="591"/>
    </location>
</feature>
<dbReference type="GeneID" id="39601836"/>
<evidence type="ECO:0000259" key="3">
    <source>
        <dbReference type="Pfam" id="PF22786"/>
    </source>
</evidence>
<dbReference type="Proteomes" id="UP000283841">
    <property type="component" value="Unassembled WGS sequence"/>
</dbReference>
<dbReference type="InterPro" id="IPR059066">
    <property type="entry name" value="Ig_Tag1-like_5th"/>
</dbReference>
<organism evidence="6 7">
    <name type="scientific">Byssochlamys spectabilis</name>
    <name type="common">Paecilomyces variotii</name>
    <dbReference type="NCBI Taxonomy" id="264951"/>
    <lineage>
        <taxon>Eukaryota</taxon>
        <taxon>Fungi</taxon>
        <taxon>Dikarya</taxon>
        <taxon>Ascomycota</taxon>
        <taxon>Pezizomycotina</taxon>
        <taxon>Eurotiomycetes</taxon>
        <taxon>Eurotiomycetidae</taxon>
        <taxon>Eurotiales</taxon>
        <taxon>Thermoascaceae</taxon>
        <taxon>Paecilomyces</taxon>
    </lineage>
</organism>
<accession>A0A443I018</accession>